<dbReference type="InterPro" id="IPR000014">
    <property type="entry name" value="PAS"/>
</dbReference>
<comment type="catalytic activity">
    <reaction evidence="1">
        <text>ATP + protein L-histidine = ADP + protein N-phospho-L-histidine.</text>
        <dbReference type="EC" id="2.7.13.3"/>
    </reaction>
</comment>
<keyword evidence="3" id="KW-0597">Phosphoprotein</keyword>
<dbReference type="InterPro" id="IPR005467">
    <property type="entry name" value="His_kinase_dom"/>
</dbReference>
<gene>
    <name evidence="10" type="ORF">POL58_30770</name>
</gene>
<dbReference type="Proteomes" id="UP001217838">
    <property type="component" value="Unassembled WGS sequence"/>
</dbReference>
<organism evidence="10 11">
    <name type="scientific">Nannocystis radixulma</name>
    <dbReference type="NCBI Taxonomy" id="2995305"/>
    <lineage>
        <taxon>Bacteria</taxon>
        <taxon>Pseudomonadati</taxon>
        <taxon>Myxococcota</taxon>
        <taxon>Polyangia</taxon>
        <taxon>Nannocystales</taxon>
        <taxon>Nannocystaceae</taxon>
        <taxon>Nannocystis</taxon>
    </lineage>
</organism>
<accession>A0ABT5BGQ7</accession>
<protein>
    <recommendedName>
        <fullName evidence="2">histidine kinase</fullName>
        <ecNumber evidence="2">2.7.13.3</ecNumber>
    </recommendedName>
</protein>
<evidence type="ECO:0000256" key="6">
    <source>
        <dbReference type="SAM" id="Coils"/>
    </source>
</evidence>
<dbReference type="SUPFAM" id="SSF47384">
    <property type="entry name" value="Homodimeric domain of signal transducing histidine kinase"/>
    <property type="match status" value="1"/>
</dbReference>
<dbReference type="CDD" id="cd00130">
    <property type="entry name" value="PAS"/>
    <property type="match status" value="2"/>
</dbReference>
<dbReference type="EMBL" id="JAQNDN010000019">
    <property type="protein sequence ID" value="MDC0672171.1"/>
    <property type="molecule type" value="Genomic_DNA"/>
</dbReference>
<dbReference type="InterPro" id="IPR036097">
    <property type="entry name" value="HisK_dim/P_sf"/>
</dbReference>
<reference evidence="10 11" key="1">
    <citation type="submission" date="2022-11" db="EMBL/GenBank/DDBJ databases">
        <title>Minimal conservation of predation-associated metabolite biosynthetic gene clusters underscores biosynthetic potential of Myxococcota including descriptions for ten novel species: Archangium lansinium sp. nov., Myxococcus landrumus sp. nov., Nannocystis bai.</title>
        <authorList>
            <person name="Ahearne A."/>
            <person name="Stevens C."/>
            <person name="Dowd S."/>
        </authorList>
    </citation>
    <scope>NUCLEOTIDE SEQUENCE [LARGE SCALE GENOMIC DNA]</scope>
    <source>
        <strain evidence="10 11">NCELM</strain>
    </source>
</reference>
<feature type="domain" description="Histidine kinase" evidence="7">
    <location>
        <begin position="270"/>
        <end position="489"/>
    </location>
</feature>
<feature type="coiled-coil region" evidence="6">
    <location>
        <begin position="236"/>
        <end position="263"/>
    </location>
</feature>
<dbReference type="PROSITE" id="PS50113">
    <property type="entry name" value="PAC"/>
    <property type="match status" value="1"/>
</dbReference>
<dbReference type="InterPro" id="IPR036890">
    <property type="entry name" value="HATPase_C_sf"/>
</dbReference>
<dbReference type="SMART" id="SM00388">
    <property type="entry name" value="HisKA"/>
    <property type="match status" value="1"/>
</dbReference>
<comment type="caution">
    <text evidence="10">The sequence shown here is derived from an EMBL/GenBank/DDBJ whole genome shotgun (WGS) entry which is preliminary data.</text>
</comment>
<feature type="domain" description="PAS" evidence="8">
    <location>
        <begin position="1"/>
        <end position="59"/>
    </location>
</feature>
<sequence length="497" mass="56364">MSYLEPIFAMNLDPAVLLDAQGIVTRANDSWTPAFGHSPNDLVGKPLMGLLPPQEAEHLGRWLGELKAADGPQSLHTSVRTATGEYRLTHLRATRSADSDAIWLIAREQWLADHEREHLRQIGHRWDALVHCLADFVVTSDLEGSVRTINREVPGIPTDQLVGRPESMFTPIAPEERPALRQRFEHVVGTGETLTYETQVLYPDGSSGTFESRLGPIFDGPTVTGTILVTRDLTRQRQAEEARRLAEQQIREYTVQLERSNRELERFASVASHDLQEPLRKIQAFSDRLRQKYEELLPEPGRDYVNRMQEAAKRMQDLINDLLMFSRLTTKEQRHAPVNLNKILTAVLSDLEVRIEENEAKIEAAQLPMIEADPMHMRQLFQNLISNAIKFRRPDVAPVVTITAEELPKQARPTTLRMRVSDNGIGIESKYHERIFGIFERLHSRGKYEGTGVGLAVCRKICEQHGGAIRVESDAGQGTTFVVELPLRQERKQQQHV</sequence>
<dbReference type="NCBIfam" id="TIGR00229">
    <property type="entry name" value="sensory_box"/>
    <property type="match status" value="2"/>
</dbReference>
<dbReference type="PROSITE" id="PS50109">
    <property type="entry name" value="HIS_KIN"/>
    <property type="match status" value="1"/>
</dbReference>
<dbReference type="PANTHER" id="PTHR43304:SF1">
    <property type="entry name" value="PAC DOMAIN-CONTAINING PROTEIN"/>
    <property type="match status" value="1"/>
</dbReference>
<dbReference type="Pfam" id="PF00989">
    <property type="entry name" value="PAS"/>
    <property type="match status" value="1"/>
</dbReference>
<dbReference type="PANTHER" id="PTHR43304">
    <property type="entry name" value="PHYTOCHROME-LIKE PROTEIN CPH1"/>
    <property type="match status" value="1"/>
</dbReference>
<evidence type="ECO:0000256" key="2">
    <source>
        <dbReference type="ARBA" id="ARBA00012438"/>
    </source>
</evidence>
<proteinExistence type="predicted"/>
<dbReference type="Pfam" id="PF08448">
    <property type="entry name" value="PAS_4"/>
    <property type="match status" value="1"/>
</dbReference>
<evidence type="ECO:0000313" key="10">
    <source>
        <dbReference type="EMBL" id="MDC0672171.1"/>
    </source>
</evidence>
<keyword evidence="4" id="KW-0808">Transferase</keyword>
<keyword evidence="6" id="KW-0175">Coiled coil</keyword>
<evidence type="ECO:0000259" key="8">
    <source>
        <dbReference type="PROSITE" id="PS50112"/>
    </source>
</evidence>
<dbReference type="RefSeq" id="WP_272003479.1">
    <property type="nucleotide sequence ID" value="NZ_JAQNDN010000019.1"/>
</dbReference>
<keyword evidence="5" id="KW-0418">Kinase</keyword>
<dbReference type="Pfam" id="PF02518">
    <property type="entry name" value="HATPase_c"/>
    <property type="match status" value="1"/>
</dbReference>
<dbReference type="InterPro" id="IPR013656">
    <property type="entry name" value="PAS_4"/>
</dbReference>
<evidence type="ECO:0000256" key="5">
    <source>
        <dbReference type="ARBA" id="ARBA00022777"/>
    </source>
</evidence>
<dbReference type="GO" id="GO:0005524">
    <property type="term" value="F:ATP binding"/>
    <property type="evidence" value="ECO:0007669"/>
    <property type="project" value="UniProtKB-KW"/>
</dbReference>
<dbReference type="Gene3D" id="1.10.287.130">
    <property type="match status" value="1"/>
</dbReference>
<evidence type="ECO:0000259" key="7">
    <source>
        <dbReference type="PROSITE" id="PS50109"/>
    </source>
</evidence>
<dbReference type="Pfam" id="PF00512">
    <property type="entry name" value="HisKA"/>
    <property type="match status" value="1"/>
</dbReference>
<keyword evidence="10" id="KW-0547">Nucleotide-binding</keyword>
<keyword evidence="10" id="KW-0067">ATP-binding</keyword>
<dbReference type="PRINTS" id="PR00344">
    <property type="entry name" value="BCTRLSENSOR"/>
</dbReference>
<dbReference type="Gene3D" id="3.30.565.10">
    <property type="entry name" value="Histidine kinase-like ATPase, C-terminal domain"/>
    <property type="match status" value="1"/>
</dbReference>
<evidence type="ECO:0000259" key="9">
    <source>
        <dbReference type="PROSITE" id="PS50113"/>
    </source>
</evidence>
<dbReference type="PROSITE" id="PS50112">
    <property type="entry name" value="PAS"/>
    <property type="match status" value="1"/>
</dbReference>
<dbReference type="InterPro" id="IPR052162">
    <property type="entry name" value="Sensor_kinase/Photoreceptor"/>
</dbReference>
<evidence type="ECO:0000256" key="3">
    <source>
        <dbReference type="ARBA" id="ARBA00022553"/>
    </source>
</evidence>
<keyword evidence="11" id="KW-1185">Reference proteome</keyword>
<dbReference type="SMART" id="SM00387">
    <property type="entry name" value="HATPase_c"/>
    <property type="match status" value="1"/>
</dbReference>
<dbReference type="EC" id="2.7.13.3" evidence="2"/>
<dbReference type="InterPro" id="IPR000700">
    <property type="entry name" value="PAS-assoc_C"/>
</dbReference>
<evidence type="ECO:0000256" key="1">
    <source>
        <dbReference type="ARBA" id="ARBA00000085"/>
    </source>
</evidence>
<dbReference type="InterPro" id="IPR013767">
    <property type="entry name" value="PAS_fold"/>
</dbReference>
<dbReference type="InterPro" id="IPR035965">
    <property type="entry name" value="PAS-like_dom_sf"/>
</dbReference>
<dbReference type="InterPro" id="IPR004358">
    <property type="entry name" value="Sig_transdc_His_kin-like_C"/>
</dbReference>
<dbReference type="Gene3D" id="3.30.450.20">
    <property type="entry name" value="PAS domain"/>
    <property type="match status" value="2"/>
</dbReference>
<name>A0ABT5BGQ7_9BACT</name>
<dbReference type="SMART" id="SM00091">
    <property type="entry name" value="PAS"/>
    <property type="match status" value="2"/>
</dbReference>
<evidence type="ECO:0000256" key="4">
    <source>
        <dbReference type="ARBA" id="ARBA00022679"/>
    </source>
</evidence>
<feature type="domain" description="PAC" evidence="9">
    <location>
        <begin position="194"/>
        <end position="245"/>
    </location>
</feature>
<dbReference type="CDD" id="cd00082">
    <property type="entry name" value="HisKA"/>
    <property type="match status" value="1"/>
</dbReference>
<dbReference type="InterPro" id="IPR003594">
    <property type="entry name" value="HATPase_dom"/>
</dbReference>
<dbReference type="SUPFAM" id="SSF55785">
    <property type="entry name" value="PYP-like sensor domain (PAS domain)"/>
    <property type="match status" value="2"/>
</dbReference>
<evidence type="ECO:0000313" key="11">
    <source>
        <dbReference type="Proteomes" id="UP001217838"/>
    </source>
</evidence>
<dbReference type="InterPro" id="IPR003661">
    <property type="entry name" value="HisK_dim/P_dom"/>
</dbReference>
<dbReference type="SUPFAM" id="SSF55874">
    <property type="entry name" value="ATPase domain of HSP90 chaperone/DNA topoisomerase II/histidine kinase"/>
    <property type="match status" value="1"/>
</dbReference>